<evidence type="ECO:0000259" key="8">
    <source>
        <dbReference type="Pfam" id="PF00266"/>
    </source>
</evidence>
<gene>
    <name evidence="9" type="ORF">NE695_09720</name>
</gene>
<dbReference type="InterPro" id="IPR020578">
    <property type="entry name" value="Aminotrans_V_PyrdxlP_BS"/>
</dbReference>
<comment type="catalytic activity">
    <reaction evidence="5">
        <text>(sulfur carrier)-H + L-cysteine = (sulfur carrier)-SH + L-alanine</text>
        <dbReference type="Rhea" id="RHEA:43892"/>
        <dbReference type="Rhea" id="RHEA-COMP:14737"/>
        <dbReference type="Rhea" id="RHEA-COMP:14739"/>
        <dbReference type="ChEBI" id="CHEBI:29917"/>
        <dbReference type="ChEBI" id="CHEBI:35235"/>
        <dbReference type="ChEBI" id="CHEBI:57972"/>
        <dbReference type="ChEBI" id="CHEBI:64428"/>
        <dbReference type="EC" id="2.8.1.7"/>
    </reaction>
</comment>
<reference evidence="9 10" key="1">
    <citation type="submission" date="2022-06" db="EMBL/GenBank/DDBJ databases">
        <title>Isolation of gut microbiota from human fecal samples.</title>
        <authorList>
            <person name="Pamer E.G."/>
            <person name="Barat B."/>
            <person name="Waligurski E."/>
            <person name="Medina S."/>
            <person name="Paddock L."/>
            <person name="Mostad J."/>
        </authorList>
    </citation>
    <scope>NUCLEOTIDE SEQUENCE [LARGE SCALE GENOMIC DNA]</scope>
    <source>
        <strain evidence="9 10">DFI.9.73</strain>
    </source>
</reference>
<keyword evidence="9" id="KW-0032">Aminotransferase</keyword>
<comment type="cofactor">
    <cofactor evidence="1 6">
        <name>pyridoxal 5'-phosphate</name>
        <dbReference type="ChEBI" id="CHEBI:597326"/>
    </cofactor>
</comment>
<comment type="caution">
    <text evidence="9">The sequence shown here is derived from an EMBL/GenBank/DDBJ whole genome shotgun (WGS) entry which is preliminary data.</text>
</comment>
<dbReference type="GeneID" id="90533295"/>
<evidence type="ECO:0000256" key="3">
    <source>
        <dbReference type="ARBA" id="ARBA00012239"/>
    </source>
</evidence>
<feature type="region of interest" description="Disordered" evidence="7">
    <location>
        <begin position="222"/>
        <end position="250"/>
    </location>
</feature>
<dbReference type="PIRSF" id="PIRSF005572">
    <property type="entry name" value="NifS"/>
    <property type="match status" value="1"/>
</dbReference>
<comment type="similarity">
    <text evidence="2">Belongs to the class-V pyridoxal-phosphate-dependent aminotransferase family. Csd subfamily.</text>
</comment>
<evidence type="ECO:0000256" key="2">
    <source>
        <dbReference type="ARBA" id="ARBA00010447"/>
    </source>
</evidence>
<evidence type="ECO:0000256" key="4">
    <source>
        <dbReference type="ARBA" id="ARBA00022898"/>
    </source>
</evidence>
<accession>A0ABT1RZS3</accession>
<evidence type="ECO:0000313" key="9">
    <source>
        <dbReference type="EMBL" id="MCQ4840190.1"/>
    </source>
</evidence>
<dbReference type="RefSeq" id="WP_066866269.1">
    <property type="nucleotide sequence ID" value="NZ_CABKVV010000014.1"/>
</dbReference>
<evidence type="ECO:0000256" key="5">
    <source>
        <dbReference type="ARBA" id="ARBA00050776"/>
    </source>
</evidence>
<keyword evidence="9" id="KW-0808">Transferase</keyword>
<dbReference type="Proteomes" id="UP001524473">
    <property type="component" value="Unassembled WGS sequence"/>
</dbReference>
<dbReference type="InterPro" id="IPR015422">
    <property type="entry name" value="PyrdxlP-dep_Trfase_small"/>
</dbReference>
<dbReference type="InterPro" id="IPR015421">
    <property type="entry name" value="PyrdxlP-dep_Trfase_major"/>
</dbReference>
<dbReference type="Gene3D" id="3.90.1150.10">
    <property type="entry name" value="Aspartate Aminotransferase, domain 1"/>
    <property type="match status" value="1"/>
</dbReference>
<dbReference type="PROSITE" id="PS00595">
    <property type="entry name" value="AA_TRANSFER_CLASS_5"/>
    <property type="match status" value="1"/>
</dbReference>
<evidence type="ECO:0000313" key="10">
    <source>
        <dbReference type="Proteomes" id="UP001524473"/>
    </source>
</evidence>
<feature type="domain" description="Aminotransferase class V" evidence="8">
    <location>
        <begin position="2"/>
        <end position="370"/>
    </location>
</feature>
<protein>
    <recommendedName>
        <fullName evidence="3">cysteine desulfurase</fullName>
        <ecNumber evidence="3">2.8.1.7</ecNumber>
    </recommendedName>
</protein>
<sequence>MIYLDNSATTFPKPLPVREAMQQALREFGANPGRSGYGMSMRTTQALYDCRRTAADFFGASGPECVVFQPSCTQSLNLVLKGSLRSGDHVVVSDLEHNAVMRPLTVMADKGISYTVAETFPGDNDATLNSFRKAMQPNTKLVVCTHASNVFGIRLPVERIAALTHQYGAKICVDCAQTAGLVPISVTAGGIDYLCVAGHKGLYGPMGTGLLILRNPQDRLATLTEGGTGTQSRSLLQPDDPPERYEPGTQNVPGILGLRAGIEFVKRKGQQNIFRSEMKKIEYLYDRLAAISQVELYTMPPREPFFVPVLSFNIKGETSENVGEYLAQNGIAVRCGLHCAPLAHEKMGTEEGTVRVSPSVFTRREEIDLLLSRIRGYRLGKNGR</sequence>
<dbReference type="EC" id="2.8.1.7" evidence="3"/>
<dbReference type="InterPro" id="IPR015424">
    <property type="entry name" value="PyrdxlP-dep_Trfase"/>
</dbReference>
<evidence type="ECO:0000256" key="7">
    <source>
        <dbReference type="SAM" id="MobiDB-lite"/>
    </source>
</evidence>
<dbReference type="EMBL" id="JANFZH010000020">
    <property type="protein sequence ID" value="MCQ4840190.1"/>
    <property type="molecule type" value="Genomic_DNA"/>
</dbReference>
<evidence type="ECO:0000256" key="6">
    <source>
        <dbReference type="RuleBase" id="RU004504"/>
    </source>
</evidence>
<dbReference type="PANTHER" id="PTHR43586:SF4">
    <property type="entry name" value="ISOPENICILLIN N EPIMERASE"/>
    <property type="match status" value="1"/>
</dbReference>
<dbReference type="PANTHER" id="PTHR43586">
    <property type="entry name" value="CYSTEINE DESULFURASE"/>
    <property type="match status" value="1"/>
</dbReference>
<keyword evidence="10" id="KW-1185">Reference proteome</keyword>
<keyword evidence="4" id="KW-0663">Pyridoxal phosphate</keyword>
<dbReference type="SUPFAM" id="SSF53383">
    <property type="entry name" value="PLP-dependent transferases"/>
    <property type="match status" value="1"/>
</dbReference>
<organism evidence="9 10">
    <name type="scientific">Neglectibacter timonensis</name>
    <dbReference type="NCBI Taxonomy" id="1776382"/>
    <lineage>
        <taxon>Bacteria</taxon>
        <taxon>Bacillati</taxon>
        <taxon>Bacillota</taxon>
        <taxon>Clostridia</taxon>
        <taxon>Eubacteriales</taxon>
        <taxon>Oscillospiraceae</taxon>
        <taxon>Neglectibacter</taxon>
    </lineage>
</organism>
<proteinExistence type="inferred from homology"/>
<dbReference type="InterPro" id="IPR000192">
    <property type="entry name" value="Aminotrans_V_dom"/>
</dbReference>
<evidence type="ECO:0000256" key="1">
    <source>
        <dbReference type="ARBA" id="ARBA00001933"/>
    </source>
</evidence>
<dbReference type="Pfam" id="PF00266">
    <property type="entry name" value="Aminotran_5"/>
    <property type="match status" value="1"/>
</dbReference>
<dbReference type="GO" id="GO:0008483">
    <property type="term" value="F:transaminase activity"/>
    <property type="evidence" value="ECO:0007669"/>
    <property type="project" value="UniProtKB-KW"/>
</dbReference>
<dbReference type="InterPro" id="IPR016454">
    <property type="entry name" value="Cysteine_dSase"/>
</dbReference>
<name>A0ABT1RZS3_9FIRM</name>
<dbReference type="Gene3D" id="3.40.640.10">
    <property type="entry name" value="Type I PLP-dependent aspartate aminotransferase-like (Major domain)"/>
    <property type="match status" value="1"/>
</dbReference>